<dbReference type="RefSeq" id="WP_129396522.1">
    <property type="nucleotide sequence ID" value="NZ_CP025086.1"/>
</dbReference>
<dbReference type="OrthoDB" id="9814204at2"/>
<organism evidence="6 7">
    <name type="scientific">Methylovirgula ligni</name>
    <dbReference type="NCBI Taxonomy" id="569860"/>
    <lineage>
        <taxon>Bacteria</taxon>
        <taxon>Pseudomonadati</taxon>
        <taxon>Pseudomonadota</taxon>
        <taxon>Alphaproteobacteria</taxon>
        <taxon>Hyphomicrobiales</taxon>
        <taxon>Beijerinckiaceae</taxon>
        <taxon>Methylovirgula</taxon>
    </lineage>
</organism>
<dbReference type="SUPFAM" id="SSF88713">
    <property type="entry name" value="Glycoside hydrolase/deacetylase"/>
    <property type="match status" value="1"/>
</dbReference>
<comment type="similarity">
    <text evidence="2">Belongs to the polysaccharide deacetylase family.</text>
</comment>
<name>A0A3D9Z097_9HYPH</name>
<dbReference type="InterPro" id="IPR011330">
    <property type="entry name" value="Glyco_hydro/deAcase_b/a-brl"/>
</dbReference>
<evidence type="ECO:0000259" key="5">
    <source>
        <dbReference type="Pfam" id="PF01522"/>
    </source>
</evidence>
<comment type="function">
    <text evidence="1">Is involved in generating a small heat-stable compound (Nod), an acylated oligomer of N-acetylglucosamine, that stimulates mitosis in various plant protoplasts.</text>
</comment>
<sequence>MSDIYALHGVIDRVDAKLFSHRNMTPADRVRARLDTQQKLVPLADALAGKGDALTIDDATVASAQAALLARRLGHAVTLFVNPWQVADGRAYAFAALHWLLDQTRKRKVTLRGKTWWLLTFRQKDSLRAEIKRLLRLHDDPQESHALIEELRQALGVTNLDIPDYLQSLTVPQLRELRDAGVDIQNHYWTHLDPAAHTPARFADEWALAQDWLAENLGIASRFFASPFGDYFPQPDFLAKQKIVCLLLSHSHPGGTLGPWVVNRVVFD</sequence>
<evidence type="ECO:0000313" key="6">
    <source>
        <dbReference type="EMBL" id="REF88045.1"/>
    </source>
</evidence>
<dbReference type="Pfam" id="PF01522">
    <property type="entry name" value="Polysacc_deac_1"/>
    <property type="match status" value="1"/>
</dbReference>
<dbReference type="GO" id="GO:0016810">
    <property type="term" value="F:hydrolase activity, acting on carbon-nitrogen (but not peptide) bonds"/>
    <property type="evidence" value="ECO:0007669"/>
    <property type="project" value="InterPro"/>
</dbReference>
<accession>A0A3D9Z097</accession>
<evidence type="ECO:0000256" key="4">
    <source>
        <dbReference type="ARBA" id="ARBA00032976"/>
    </source>
</evidence>
<protein>
    <recommendedName>
        <fullName evidence="3">Chitooligosaccharide deacetylase</fullName>
    </recommendedName>
    <alternativeName>
        <fullName evidence="4">Nodulation protein B</fullName>
    </alternativeName>
</protein>
<keyword evidence="7" id="KW-1185">Reference proteome</keyword>
<dbReference type="CDD" id="cd10918">
    <property type="entry name" value="CE4_NodB_like_5s_6s"/>
    <property type="match status" value="1"/>
</dbReference>
<dbReference type="Gene3D" id="3.20.20.370">
    <property type="entry name" value="Glycoside hydrolase/deacetylase"/>
    <property type="match status" value="1"/>
</dbReference>
<gene>
    <name evidence="6" type="ORF">DES32_1686</name>
</gene>
<dbReference type="GO" id="GO:0005975">
    <property type="term" value="P:carbohydrate metabolic process"/>
    <property type="evidence" value="ECO:0007669"/>
    <property type="project" value="InterPro"/>
</dbReference>
<dbReference type="AlphaFoldDB" id="A0A3D9Z097"/>
<evidence type="ECO:0000256" key="2">
    <source>
        <dbReference type="ARBA" id="ARBA00010973"/>
    </source>
</evidence>
<dbReference type="Proteomes" id="UP000256900">
    <property type="component" value="Unassembled WGS sequence"/>
</dbReference>
<dbReference type="InterPro" id="IPR002509">
    <property type="entry name" value="NODB_dom"/>
</dbReference>
<evidence type="ECO:0000256" key="1">
    <source>
        <dbReference type="ARBA" id="ARBA00003236"/>
    </source>
</evidence>
<proteinExistence type="inferred from homology"/>
<reference evidence="6 7" key="1">
    <citation type="submission" date="2018-08" db="EMBL/GenBank/DDBJ databases">
        <title>Genomic Encyclopedia of Type Strains, Phase IV (KMG-IV): sequencing the most valuable type-strain genomes for metagenomic binning, comparative biology and taxonomic classification.</title>
        <authorList>
            <person name="Goeker M."/>
        </authorList>
    </citation>
    <scope>NUCLEOTIDE SEQUENCE [LARGE SCALE GENOMIC DNA]</scope>
    <source>
        <strain evidence="6 7">BW863</strain>
    </source>
</reference>
<feature type="domain" description="NodB homology" evidence="5">
    <location>
        <begin position="172"/>
        <end position="231"/>
    </location>
</feature>
<evidence type="ECO:0000313" key="7">
    <source>
        <dbReference type="Proteomes" id="UP000256900"/>
    </source>
</evidence>
<dbReference type="EMBL" id="QUMO01000002">
    <property type="protein sequence ID" value="REF88045.1"/>
    <property type="molecule type" value="Genomic_DNA"/>
</dbReference>
<evidence type="ECO:0000256" key="3">
    <source>
        <dbReference type="ARBA" id="ARBA00020071"/>
    </source>
</evidence>
<comment type="caution">
    <text evidence="6">The sequence shown here is derived from an EMBL/GenBank/DDBJ whole genome shotgun (WGS) entry which is preliminary data.</text>
</comment>